<evidence type="ECO:0000256" key="2">
    <source>
        <dbReference type="ARBA" id="ARBA00022729"/>
    </source>
</evidence>
<sequence>MAMRSCLRRGERMRPRRILFPRRARWLALSLSLVVTLAALDAVRGSPAAAKVLYIGVSLPLTGADAQGAELINNGVVLASEEANAKGGVAGYRIELVLLDDATAAAGQYDPAQAAANARKLVANAGVVAVIGPEMNGSGKAMSPILSEADLATITPSSTNPDITDPRFAARYRPRGKAVYFRMCTTDAFQGPAMANYFAGKLKVRAVYVVDDSGPFGRRVADTFQKRAGEMGIKVLGRDRLDPKERDYTTVLMKVKGLSPDALYYGGLAQAATKLVKQAYDVSPKMIKAGSDGMIDGDVLQGAGFPAAEGWYVSTAAPHITEDPEAQSVVKRYITRFRKQPSDYAIAAYDAALVIFDAVERVAKSGKPVDRHTVRDAIQATRLKTVQGTVQFDENGDLVTKTVAIFRITHDMKYPVVDVLHQYKYIGIAPEH</sequence>
<name>A0A537LQ34_9BACT</name>
<dbReference type="CDD" id="cd06342">
    <property type="entry name" value="PBP1_ABC_LIVBP-like"/>
    <property type="match status" value="1"/>
</dbReference>
<feature type="domain" description="Leucine-binding protein" evidence="3">
    <location>
        <begin position="54"/>
        <end position="409"/>
    </location>
</feature>
<dbReference type="EMBL" id="VBAM01000314">
    <property type="protein sequence ID" value="TMJ10106.1"/>
    <property type="molecule type" value="Genomic_DNA"/>
</dbReference>
<dbReference type="PANTHER" id="PTHR47151">
    <property type="entry name" value="LEU/ILE/VAL-BINDING ABC TRANSPORTER SUBUNIT"/>
    <property type="match status" value="1"/>
</dbReference>
<dbReference type="AlphaFoldDB" id="A0A537LQ34"/>
<dbReference type="PANTHER" id="PTHR47151:SF2">
    <property type="entry name" value="AMINO ACID BINDING PROTEIN"/>
    <property type="match status" value="1"/>
</dbReference>
<evidence type="ECO:0000313" key="5">
    <source>
        <dbReference type="Proteomes" id="UP000320393"/>
    </source>
</evidence>
<comment type="similarity">
    <text evidence="1">Belongs to the leucine-binding protein family.</text>
</comment>
<dbReference type="Gene3D" id="3.40.50.2300">
    <property type="match status" value="2"/>
</dbReference>
<gene>
    <name evidence="4" type="ORF">E6H02_08320</name>
</gene>
<proteinExistence type="inferred from homology"/>
<dbReference type="InterPro" id="IPR028082">
    <property type="entry name" value="Peripla_BP_I"/>
</dbReference>
<comment type="caution">
    <text evidence="4">The sequence shown here is derived from an EMBL/GenBank/DDBJ whole genome shotgun (WGS) entry which is preliminary data.</text>
</comment>
<reference evidence="4 5" key="1">
    <citation type="journal article" date="2019" name="Nat. Microbiol.">
        <title>Mediterranean grassland soil C-N compound turnover is dependent on rainfall and depth, and is mediated by genomically divergent microorganisms.</title>
        <authorList>
            <person name="Diamond S."/>
            <person name="Andeer P.F."/>
            <person name="Li Z."/>
            <person name="Crits-Christoph A."/>
            <person name="Burstein D."/>
            <person name="Anantharaman K."/>
            <person name="Lane K.R."/>
            <person name="Thomas B.C."/>
            <person name="Pan C."/>
            <person name="Northen T.R."/>
            <person name="Banfield J.F."/>
        </authorList>
    </citation>
    <scope>NUCLEOTIDE SEQUENCE [LARGE SCALE GENOMIC DNA]</scope>
    <source>
        <strain evidence="4">NP_5</strain>
    </source>
</reference>
<accession>A0A537LQ34</accession>
<keyword evidence="2" id="KW-0732">Signal</keyword>
<evidence type="ECO:0000256" key="1">
    <source>
        <dbReference type="ARBA" id="ARBA00010062"/>
    </source>
</evidence>
<evidence type="ECO:0000259" key="3">
    <source>
        <dbReference type="Pfam" id="PF13458"/>
    </source>
</evidence>
<protein>
    <submittedName>
        <fullName evidence="4">Branched-chain amino acid ABC transporter substrate-binding protein</fullName>
    </submittedName>
</protein>
<dbReference type="InterPro" id="IPR028081">
    <property type="entry name" value="Leu-bd"/>
</dbReference>
<evidence type="ECO:0000313" key="4">
    <source>
        <dbReference type="EMBL" id="TMJ10106.1"/>
    </source>
</evidence>
<organism evidence="4 5">
    <name type="scientific">Candidatus Segetimicrobium genomatis</name>
    <dbReference type="NCBI Taxonomy" id="2569760"/>
    <lineage>
        <taxon>Bacteria</taxon>
        <taxon>Bacillati</taxon>
        <taxon>Candidatus Sysuimicrobiota</taxon>
        <taxon>Candidatus Sysuimicrobiia</taxon>
        <taxon>Candidatus Sysuimicrobiales</taxon>
        <taxon>Candidatus Segetimicrobiaceae</taxon>
        <taxon>Candidatus Segetimicrobium</taxon>
    </lineage>
</organism>
<dbReference type="Proteomes" id="UP000320393">
    <property type="component" value="Unassembled WGS sequence"/>
</dbReference>
<dbReference type="SUPFAM" id="SSF53822">
    <property type="entry name" value="Periplasmic binding protein-like I"/>
    <property type="match status" value="1"/>
</dbReference>
<dbReference type="Pfam" id="PF13458">
    <property type="entry name" value="Peripla_BP_6"/>
    <property type="match status" value="1"/>
</dbReference>